<dbReference type="AlphaFoldDB" id="D7AY52"/>
<organism evidence="2 3">
    <name type="scientific">Nocardiopsis dassonvillei (strain ATCC 23218 / DSM 43111 / CIP 107115 / JCM 7437 / KCTC 9190 / NBRC 14626 / NCTC 10488 / NRRL B-5397 / IMRU 509)</name>
    <name type="common">Actinomadura dassonvillei</name>
    <dbReference type="NCBI Taxonomy" id="446468"/>
    <lineage>
        <taxon>Bacteria</taxon>
        <taxon>Bacillati</taxon>
        <taxon>Actinomycetota</taxon>
        <taxon>Actinomycetes</taxon>
        <taxon>Streptosporangiales</taxon>
        <taxon>Nocardiopsidaceae</taxon>
        <taxon>Nocardiopsis</taxon>
    </lineage>
</organism>
<evidence type="ECO:0000256" key="1">
    <source>
        <dbReference type="SAM" id="MobiDB-lite"/>
    </source>
</evidence>
<reference evidence="2 3" key="1">
    <citation type="journal article" date="2010" name="Stand. Genomic Sci.">
        <title>Complete genome sequence of Nocardiopsis dassonvillei type strain (IMRU 509).</title>
        <authorList>
            <person name="Sun H."/>
            <person name="Lapidus A."/>
            <person name="Nolan M."/>
            <person name="Lucas S."/>
            <person name="Del Rio T.G."/>
            <person name="Tice H."/>
            <person name="Cheng J.F."/>
            <person name="Tapia R."/>
            <person name="Han C."/>
            <person name="Goodwin L."/>
            <person name="Pitluck S."/>
            <person name="Pagani I."/>
            <person name="Ivanova N."/>
            <person name="Mavromatis K."/>
            <person name="Mikhailova N."/>
            <person name="Pati A."/>
            <person name="Chen A."/>
            <person name="Palaniappan K."/>
            <person name="Land M."/>
            <person name="Hauser L."/>
            <person name="Chang Y.J."/>
            <person name="Jeffries C.D."/>
            <person name="Djao O.D."/>
            <person name="Rohde M."/>
            <person name="Sikorski J."/>
            <person name="Goker M."/>
            <person name="Woyke T."/>
            <person name="Bristow J."/>
            <person name="Eisen J.A."/>
            <person name="Markowitz V."/>
            <person name="Hugenholtz P."/>
            <person name="Kyrpides N.C."/>
            <person name="Klenk H.P."/>
        </authorList>
    </citation>
    <scope>NUCLEOTIDE SEQUENCE [LARGE SCALE GENOMIC DNA]</scope>
    <source>
        <strain evidence="3">ATCC 23218 / DSM 43111 / CIP 107115 / JCM 7437 / KCTC 9190 / NBRC 14626 / NCTC 10488 / NRRL B-5397 / IMRU 509</strain>
    </source>
</reference>
<feature type="compositionally biased region" description="Low complexity" evidence="1">
    <location>
        <begin position="67"/>
        <end position="79"/>
    </location>
</feature>
<feature type="region of interest" description="Disordered" evidence="1">
    <location>
        <begin position="56"/>
        <end position="85"/>
    </location>
</feature>
<dbReference type="STRING" id="446468.Ndas_4543"/>
<proteinExistence type="predicted"/>
<accession>D7AY52</accession>
<dbReference type="EMBL" id="CP002040">
    <property type="protein sequence ID" value="ADH69930.1"/>
    <property type="molecule type" value="Genomic_DNA"/>
</dbReference>
<dbReference type="KEGG" id="nda:Ndas_4543"/>
<keyword evidence="3" id="KW-1185">Reference proteome</keyword>
<evidence type="ECO:0000313" key="2">
    <source>
        <dbReference type="EMBL" id="ADH69930.1"/>
    </source>
</evidence>
<dbReference type="HOGENOM" id="CLU_2509347_0_0_11"/>
<name>D7AY52_NOCDD</name>
<protein>
    <submittedName>
        <fullName evidence="2">Uncharacterized protein</fullName>
    </submittedName>
</protein>
<evidence type="ECO:0000313" key="3">
    <source>
        <dbReference type="Proteomes" id="UP000002219"/>
    </source>
</evidence>
<dbReference type="Proteomes" id="UP000002219">
    <property type="component" value="Chromosome 1"/>
</dbReference>
<feature type="compositionally biased region" description="Basic and acidic residues" evidence="1">
    <location>
        <begin position="56"/>
        <end position="66"/>
    </location>
</feature>
<sequence length="85" mass="9407">MPTPTVKSTRDERLAQPLPREVFRAGFIGGSGMDLCQPVEDFLHAPVKDEILRLRQTDRDRLEAAHRTPASSPTTTHSTEGNPTP</sequence>
<gene>
    <name evidence="2" type="ordered locus">Ndas_4543</name>
</gene>